<feature type="domain" description="Isopenicillin N synthase-like Fe(2+) 2OG dioxygenase" evidence="1">
    <location>
        <begin position="31"/>
        <end position="103"/>
    </location>
</feature>
<evidence type="ECO:0000313" key="2">
    <source>
        <dbReference type="EMBL" id="CAA3009526.1"/>
    </source>
</evidence>
<dbReference type="Gene3D" id="2.60.120.330">
    <property type="entry name" value="B-lactam Antibiotic, Isopenicillin N Synthase, Chain"/>
    <property type="match status" value="2"/>
</dbReference>
<comment type="caution">
    <text evidence="2">The sequence shown here is derived from an EMBL/GenBank/DDBJ whole genome shotgun (WGS) entry which is preliminary data.</text>
</comment>
<evidence type="ECO:0000313" key="3">
    <source>
        <dbReference type="Proteomes" id="UP000594638"/>
    </source>
</evidence>
<dbReference type="EMBL" id="CACTIH010007319">
    <property type="protein sequence ID" value="CAA3009526.1"/>
    <property type="molecule type" value="Genomic_DNA"/>
</dbReference>
<dbReference type="InterPro" id="IPR044861">
    <property type="entry name" value="IPNS-like_FE2OG_OXY"/>
</dbReference>
<protein>
    <submittedName>
        <fullName evidence="2">Gibberellin 2-beta-dioxygenase 1-like</fullName>
    </submittedName>
</protein>
<keyword evidence="3" id="KW-1185">Reference proteome</keyword>
<dbReference type="InterPro" id="IPR050231">
    <property type="entry name" value="Iron_ascorbate_oxido_reductase"/>
</dbReference>
<dbReference type="Proteomes" id="UP000594638">
    <property type="component" value="Unassembled WGS sequence"/>
</dbReference>
<sequence length="216" mass="24208">MVCEILETLVEGLKIQPRNTFNKLLMDEESDYVFRLNHYPPCPDDQLKGRNLIGFGEYIDPQFIPVLRSNNTFGLQISLKDGNWISIASDQNSFFINVDDSLQAECPDDQLKGRNLIGFGEYTDPQFIPILRSNNTFGLQISLKDGNWISIASDQNSFFITVGDSLQAVVVAGGVRVRGCGGGGVVDSDGGFGSILRWYCQDLDLLQQRNRWEFGR</sequence>
<feature type="domain" description="Isopenicillin N synthase-like Fe(2+) 2OG dioxygenase" evidence="1">
    <location>
        <begin position="105"/>
        <end position="168"/>
    </location>
</feature>
<dbReference type="Pfam" id="PF03171">
    <property type="entry name" value="2OG-FeII_Oxy"/>
    <property type="match status" value="2"/>
</dbReference>
<gene>
    <name evidence="2" type="ORF">OLEA9_A023073</name>
</gene>
<reference evidence="2 3" key="1">
    <citation type="submission" date="2019-12" db="EMBL/GenBank/DDBJ databases">
        <authorList>
            <person name="Alioto T."/>
            <person name="Alioto T."/>
            <person name="Gomez Garrido J."/>
        </authorList>
    </citation>
    <scope>NUCLEOTIDE SEQUENCE [LARGE SCALE GENOMIC DNA]</scope>
</reference>
<evidence type="ECO:0000259" key="1">
    <source>
        <dbReference type="Pfam" id="PF03171"/>
    </source>
</evidence>
<dbReference type="SUPFAM" id="SSF51197">
    <property type="entry name" value="Clavaminate synthase-like"/>
    <property type="match status" value="2"/>
</dbReference>
<dbReference type="Gramene" id="OE9A023073T1">
    <property type="protein sequence ID" value="OE9A023073C1"/>
    <property type="gene ID" value="OE9A023073"/>
</dbReference>
<organism evidence="2 3">
    <name type="scientific">Olea europaea subsp. europaea</name>
    <dbReference type="NCBI Taxonomy" id="158383"/>
    <lineage>
        <taxon>Eukaryota</taxon>
        <taxon>Viridiplantae</taxon>
        <taxon>Streptophyta</taxon>
        <taxon>Embryophyta</taxon>
        <taxon>Tracheophyta</taxon>
        <taxon>Spermatophyta</taxon>
        <taxon>Magnoliopsida</taxon>
        <taxon>eudicotyledons</taxon>
        <taxon>Gunneridae</taxon>
        <taxon>Pentapetalae</taxon>
        <taxon>asterids</taxon>
        <taxon>lamiids</taxon>
        <taxon>Lamiales</taxon>
        <taxon>Oleaceae</taxon>
        <taxon>Oleeae</taxon>
        <taxon>Olea</taxon>
    </lineage>
</organism>
<accession>A0A8S0TUC4</accession>
<dbReference type="InterPro" id="IPR027443">
    <property type="entry name" value="IPNS-like_sf"/>
</dbReference>
<dbReference type="AlphaFoldDB" id="A0A8S0TUC4"/>
<dbReference type="PANTHER" id="PTHR47990">
    <property type="entry name" value="2-OXOGLUTARATE (2OG) AND FE(II)-DEPENDENT OXYGENASE SUPERFAMILY PROTEIN-RELATED"/>
    <property type="match status" value="1"/>
</dbReference>
<name>A0A8S0TUC4_OLEEU</name>
<proteinExistence type="predicted"/>
<dbReference type="OrthoDB" id="288590at2759"/>